<feature type="compositionally biased region" description="Low complexity" evidence="1">
    <location>
        <begin position="377"/>
        <end position="389"/>
    </location>
</feature>
<evidence type="ECO:0000313" key="3">
    <source>
        <dbReference type="Proteomes" id="UP001458880"/>
    </source>
</evidence>
<sequence length="416" mass="47099">MPSRRRKAPNDYRQSAKGRRAENIQYTTNATQTSPRIIKSDELLVLIKRIPPKDIYRRLKTDDNQKSYRQQPILKDKRNYTATTTDNDEHEKCDEDNGSSENDGIESPASKLQKRSDALSRLPHNYDHFAKPITNNEHVNSTLDNVSIDRATETRTTPTSKICSAIYSTSSHCVSSIKPRPKCKKMRNCLLPPSLECNRIPILLAATICHENPSSASPPSLSPIVERTGEYTRVLEKESPSIQSATVTEMNNLMDIANFDNFELDLYNDNIAVPNNVRDDSSLVRSIENLTSVVNQHVDSNDERIVEGTCEPIAQHENDNSATMITAKRRNGQIALTQNADENVSNDVRFTRHNTLHLDENNDDPSRPTDNGKQRTGRPPSSSSSSNGRQNRRKRRKCIMIEADTVHIHNHFYNPK</sequence>
<feature type="region of interest" description="Disordered" evidence="1">
    <location>
        <begin position="59"/>
        <end position="116"/>
    </location>
</feature>
<proteinExistence type="predicted"/>
<gene>
    <name evidence="2" type="ORF">QE152_g33883</name>
</gene>
<evidence type="ECO:0000313" key="2">
    <source>
        <dbReference type="EMBL" id="KAK9693924.1"/>
    </source>
</evidence>
<name>A0AAW1IVB0_POPJA</name>
<evidence type="ECO:0000256" key="1">
    <source>
        <dbReference type="SAM" id="MobiDB-lite"/>
    </source>
</evidence>
<accession>A0AAW1IVB0</accession>
<feature type="compositionally biased region" description="Basic and acidic residues" evidence="1">
    <location>
        <begin position="356"/>
        <end position="373"/>
    </location>
</feature>
<reference evidence="2 3" key="1">
    <citation type="journal article" date="2024" name="BMC Genomics">
        <title>De novo assembly and annotation of Popillia japonica's genome with initial clues to its potential as an invasive pest.</title>
        <authorList>
            <person name="Cucini C."/>
            <person name="Boschi S."/>
            <person name="Funari R."/>
            <person name="Cardaioli E."/>
            <person name="Iannotti N."/>
            <person name="Marturano G."/>
            <person name="Paoli F."/>
            <person name="Bruttini M."/>
            <person name="Carapelli A."/>
            <person name="Frati F."/>
            <person name="Nardi F."/>
        </authorList>
    </citation>
    <scope>NUCLEOTIDE SEQUENCE [LARGE SCALE GENOMIC DNA]</scope>
    <source>
        <strain evidence="2">DMR45628</strain>
    </source>
</reference>
<dbReference type="Proteomes" id="UP001458880">
    <property type="component" value="Unassembled WGS sequence"/>
</dbReference>
<keyword evidence="3" id="KW-1185">Reference proteome</keyword>
<comment type="caution">
    <text evidence="2">The sequence shown here is derived from an EMBL/GenBank/DDBJ whole genome shotgun (WGS) entry which is preliminary data.</text>
</comment>
<organism evidence="2 3">
    <name type="scientific">Popillia japonica</name>
    <name type="common">Japanese beetle</name>
    <dbReference type="NCBI Taxonomy" id="7064"/>
    <lineage>
        <taxon>Eukaryota</taxon>
        <taxon>Metazoa</taxon>
        <taxon>Ecdysozoa</taxon>
        <taxon>Arthropoda</taxon>
        <taxon>Hexapoda</taxon>
        <taxon>Insecta</taxon>
        <taxon>Pterygota</taxon>
        <taxon>Neoptera</taxon>
        <taxon>Endopterygota</taxon>
        <taxon>Coleoptera</taxon>
        <taxon>Polyphaga</taxon>
        <taxon>Scarabaeiformia</taxon>
        <taxon>Scarabaeidae</taxon>
        <taxon>Rutelinae</taxon>
        <taxon>Popillia</taxon>
    </lineage>
</organism>
<dbReference type="AlphaFoldDB" id="A0AAW1IVB0"/>
<protein>
    <submittedName>
        <fullName evidence="2">Uncharacterized protein</fullName>
    </submittedName>
</protein>
<feature type="region of interest" description="Disordered" evidence="1">
    <location>
        <begin position="1"/>
        <end position="33"/>
    </location>
</feature>
<feature type="compositionally biased region" description="Polar residues" evidence="1">
    <location>
        <begin position="24"/>
        <end position="33"/>
    </location>
</feature>
<feature type="region of interest" description="Disordered" evidence="1">
    <location>
        <begin position="355"/>
        <end position="394"/>
    </location>
</feature>
<dbReference type="EMBL" id="JASPKY010000528">
    <property type="protein sequence ID" value="KAK9693924.1"/>
    <property type="molecule type" value="Genomic_DNA"/>
</dbReference>